<comment type="caution">
    <text evidence="1">The sequence shown here is derived from an EMBL/GenBank/DDBJ whole genome shotgun (WGS) entry which is preliminary data.</text>
</comment>
<dbReference type="Proteomes" id="UP000229740">
    <property type="component" value="Unassembled WGS sequence"/>
</dbReference>
<accession>A0A2G6E2M1</accession>
<reference evidence="1 2" key="1">
    <citation type="submission" date="2017-10" db="EMBL/GenBank/DDBJ databases">
        <title>Novel microbial diversity and functional potential in the marine mammal oral microbiome.</title>
        <authorList>
            <person name="Dudek N.K."/>
            <person name="Sun C.L."/>
            <person name="Burstein D."/>
            <person name="Kantor R.S."/>
            <person name="Aliaga Goltsman D.S."/>
            <person name="Bik E.M."/>
            <person name="Thomas B.C."/>
            <person name="Banfield J.F."/>
            <person name="Relman D.A."/>
        </authorList>
    </citation>
    <scope>NUCLEOTIDE SEQUENCE [LARGE SCALE GENOMIC DNA]</scope>
    <source>
        <strain evidence="1">DOLZORAL124_49_17</strain>
    </source>
</reference>
<proteinExistence type="predicted"/>
<dbReference type="Gene3D" id="3.30.300.20">
    <property type="match status" value="1"/>
</dbReference>
<dbReference type="PANTHER" id="PTHR34352">
    <property type="entry name" value="PROTEIN YHFA"/>
    <property type="match status" value="1"/>
</dbReference>
<evidence type="ECO:0000313" key="1">
    <source>
        <dbReference type="EMBL" id="PID56326.1"/>
    </source>
</evidence>
<dbReference type="AlphaFoldDB" id="A0A2G6E2M1"/>
<sequence>MKVHVTQLQGITFAARGGSQHWVMMDGPKEFGGSEAGSRPMEMILYGFAGCAGSDIASILKKMRAELTSFEIDIDAETAEEHPKVFTKIHLRFLVAGNNLKEKDLERAIEMTRTKYCPVWAMLKESVEISYSYDIQQAEYQKGE</sequence>
<dbReference type="InterPro" id="IPR015946">
    <property type="entry name" value="KH_dom-like_a/b"/>
</dbReference>
<dbReference type="PANTHER" id="PTHR34352:SF1">
    <property type="entry name" value="PROTEIN YHFA"/>
    <property type="match status" value="1"/>
</dbReference>
<evidence type="ECO:0000313" key="2">
    <source>
        <dbReference type="Proteomes" id="UP000229740"/>
    </source>
</evidence>
<dbReference type="SUPFAM" id="SSF82784">
    <property type="entry name" value="OsmC-like"/>
    <property type="match status" value="1"/>
</dbReference>
<name>A0A2G6E2M1_9BACT</name>
<dbReference type="EMBL" id="PDPS01000035">
    <property type="protein sequence ID" value="PID56326.1"/>
    <property type="molecule type" value="Genomic_DNA"/>
</dbReference>
<dbReference type="InterPro" id="IPR003718">
    <property type="entry name" value="OsmC/Ohr_fam"/>
</dbReference>
<dbReference type="InterPro" id="IPR036102">
    <property type="entry name" value="OsmC/Ohrsf"/>
</dbReference>
<organism evidence="1 2">
    <name type="scientific">candidate division KSB3 bacterium</name>
    <dbReference type="NCBI Taxonomy" id="2044937"/>
    <lineage>
        <taxon>Bacteria</taxon>
        <taxon>candidate division KSB3</taxon>
    </lineage>
</organism>
<gene>
    <name evidence="1" type="ORF">CSB45_11605</name>
</gene>
<protein>
    <submittedName>
        <fullName evidence="1">Osmotically inducible protein OsmC</fullName>
    </submittedName>
</protein>
<dbReference type="Pfam" id="PF02566">
    <property type="entry name" value="OsmC"/>
    <property type="match status" value="1"/>
</dbReference>